<gene>
    <name evidence="5" type="ORF">EV209_1509</name>
</gene>
<dbReference type="PANTHER" id="PTHR38445">
    <property type="entry name" value="HTH-TYPE TRANSCRIPTIONAL REPRESSOR YTRA"/>
    <property type="match status" value="1"/>
</dbReference>
<evidence type="ECO:0000256" key="1">
    <source>
        <dbReference type="ARBA" id="ARBA00023015"/>
    </source>
</evidence>
<accession>A0A4Q7PK34</accession>
<dbReference type="Pfam" id="PF13730">
    <property type="entry name" value="HTH_36"/>
    <property type="match status" value="1"/>
</dbReference>
<dbReference type="InterPro" id="IPR036390">
    <property type="entry name" value="WH_DNA-bd_sf"/>
</dbReference>
<keyword evidence="1" id="KW-0805">Transcription regulation</keyword>
<dbReference type="SUPFAM" id="SSF46785">
    <property type="entry name" value="Winged helix' DNA-binding domain"/>
    <property type="match status" value="2"/>
</dbReference>
<feature type="domain" description="HTH gntR-type" evidence="4">
    <location>
        <begin position="11"/>
        <end position="70"/>
    </location>
</feature>
<evidence type="ECO:0000313" key="5">
    <source>
        <dbReference type="EMBL" id="RZT01071.1"/>
    </source>
</evidence>
<dbReference type="Pfam" id="PF00392">
    <property type="entry name" value="GntR"/>
    <property type="match status" value="1"/>
</dbReference>
<evidence type="ECO:0000256" key="3">
    <source>
        <dbReference type="ARBA" id="ARBA00023163"/>
    </source>
</evidence>
<name>A0A4Q7PK34_9FIRM</name>
<dbReference type="InterPro" id="IPR036388">
    <property type="entry name" value="WH-like_DNA-bd_sf"/>
</dbReference>
<dbReference type="PANTHER" id="PTHR38445:SF9">
    <property type="entry name" value="HTH-TYPE TRANSCRIPTIONAL REPRESSOR YTRA"/>
    <property type="match status" value="1"/>
</dbReference>
<protein>
    <submittedName>
        <fullName evidence="5">DNA-binding FadR family transcriptional regulator</fullName>
    </submittedName>
</protein>
<keyword evidence="3" id="KW-0804">Transcription</keyword>
<reference evidence="5 6" key="1">
    <citation type="submission" date="2019-02" db="EMBL/GenBank/DDBJ databases">
        <title>Genomic Encyclopedia of Type Strains, Phase IV (KMG-IV): sequencing the most valuable type-strain genomes for metagenomic binning, comparative biology and taxonomic classification.</title>
        <authorList>
            <person name="Goeker M."/>
        </authorList>
    </citation>
    <scope>NUCLEOTIDE SEQUENCE [LARGE SCALE GENOMIC DNA]</scope>
    <source>
        <strain evidence="5 6">DSM 29486</strain>
    </source>
</reference>
<evidence type="ECO:0000313" key="6">
    <source>
        <dbReference type="Proteomes" id="UP000292927"/>
    </source>
</evidence>
<feature type="domain" description="HTH gntR-type" evidence="4">
    <location>
        <begin position="249"/>
        <end position="308"/>
    </location>
</feature>
<dbReference type="GO" id="GO:0003700">
    <property type="term" value="F:DNA-binding transcription factor activity"/>
    <property type="evidence" value="ECO:0007669"/>
    <property type="project" value="InterPro"/>
</dbReference>
<keyword evidence="2 5" id="KW-0238">DNA-binding</keyword>
<organism evidence="5 6">
    <name type="scientific">Cuneatibacter caecimuris</name>
    <dbReference type="NCBI Taxonomy" id="1796618"/>
    <lineage>
        <taxon>Bacteria</taxon>
        <taxon>Bacillati</taxon>
        <taxon>Bacillota</taxon>
        <taxon>Clostridia</taxon>
        <taxon>Lachnospirales</taxon>
        <taxon>Lachnospiraceae</taxon>
        <taxon>Cuneatibacter</taxon>
    </lineage>
</organism>
<evidence type="ECO:0000256" key="2">
    <source>
        <dbReference type="ARBA" id="ARBA00023125"/>
    </source>
</evidence>
<dbReference type="InterPro" id="IPR000524">
    <property type="entry name" value="Tscrpt_reg_HTH_GntR"/>
</dbReference>
<dbReference type="EMBL" id="SGXF01000002">
    <property type="protein sequence ID" value="RZT01071.1"/>
    <property type="molecule type" value="Genomic_DNA"/>
</dbReference>
<dbReference type="AlphaFoldDB" id="A0A4Q7PK34"/>
<proteinExistence type="predicted"/>
<dbReference type="SMART" id="SM00345">
    <property type="entry name" value="HTH_GNTR"/>
    <property type="match status" value="2"/>
</dbReference>
<dbReference type="Gene3D" id="1.10.10.10">
    <property type="entry name" value="Winged helix-like DNA-binding domain superfamily/Winged helix DNA-binding domain"/>
    <property type="match status" value="2"/>
</dbReference>
<keyword evidence="6" id="KW-1185">Reference proteome</keyword>
<dbReference type="OrthoDB" id="1654819at2"/>
<evidence type="ECO:0000259" key="4">
    <source>
        <dbReference type="SMART" id="SM00345"/>
    </source>
</evidence>
<sequence>MESGQVFAGFIYEYFLRCFQFQRYRCGDILPAVNTICKKFNVADQTVKSVLKQLREEGYISMQRGRPARVIFQQTEKQSNSNIRQFFSERWNAFSDLCQTVEVVFQPLMIESFRRLDERDYDILFPFTEQADIENLIHFYCFVLQKMKNPLIMNLFWECFLFLGFPYISDRTLEYYSAEIAQKRLQAIVRTAQARDWQHLHECLSAFWREFVESAKNSIEPYLLPIPADQQISFVWRIYRGRPQICYNLSTRIMYEIYLGRYRGQLFLPSYEKMAKEYNVSVNTVRRTIRLLTQLRVTLPINGKGIRIFSLGDRTEQPDLTVPAIVRNLALFYQSFELLLYSCEDIVLRTLSSLDQEEKNKLINQLKDYVNAGNCELTPWCIFISAAMRAPLQGFREIYANIYGLALWGYPLKTSQGRYPPVDDKAVWLTKSLIQYLTADDLEDCAAAFKDFVSIALPSIEKYLSLFGIEHAKLQMSPSARLYYQTGILADP</sequence>
<dbReference type="Proteomes" id="UP000292927">
    <property type="component" value="Unassembled WGS sequence"/>
</dbReference>
<dbReference type="GO" id="GO:0003677">
    <property type="term" value="F:DNA binding"/>
    <property type="evidence" value="ECO:0007669"/>
    <property type="project" value="UniProtKB-KW"/>
</dbReference>
<comment type="caution">
    <text evidence="5">The sequence shown here is derived from an EMBL/GenBank/DDBJ whole genome shotgun (WGS) entry which is preliminary data.</text>
</comment>